<evidence type="ECO:0000313" key="3">
    <source>
        <dbReference type="Proteomes" id="UP001307889"/>
    </source>
</evidence>
<keyword evidence="3" id="KW-1185">Reference proteome</keyword>
<dbReference type="Proteomes" id="UP001307889">
    <property type="component" value="Chromosome 14"/>
</dbReference>
<proteinExistence type="predicted"/>
<feature type="compositionally biased region" description="Basic and acidic residues" evidence="1">
    <location>
        <begin position="43"/>
        <end position="55"/>
    </location>
</feature>
<evidence type="ECO:0000313" key="2">
    <source>
        <dbReference type="EMBL" id="BET02210.1"/>
    </source>
</evidence>
<organism evidence="2 3">
    <name type="scientific">Nesidiocoris tenuis</name>
    <dbReference type="NCBI Taxonomy" id="355587"/>
    <lineage>
        <taxon>Eukaryota</taxon>
        <taxon>Metazoa</taxon>
        <taxon>Ecdysozoa</taxon>
        <taxon>Arthropoda</taxon>
        <taxon>Hexapoda</taxon>
        <taxon>Insecta</taxon>
        <taxon>Pterygota</taxon>
        <taxon>Neoptera</taxon>
        <taxon>Paraneoptera</taxon>
        <taxon>Hemiptera</taxon>
        <taxon>Heteroptera</taxon>
        <taxon>Panheteroptera</taxon>
        <taxon>Cimicomorpha</taxon>
        <taxon>Miridae</taxon>
        <taxon>Dicyphina</taxon>
        <taxon>Nesidiocoris</taxon>
    </lineage>
</organism>
<name>A0ABN7BEX0_9HEMI</name>
<sequence>MATNNLWRTVDAEDEMPVERKSGSRSVPIDSISPLAGAATRTKSGDKSIQHTREDTRFPGVCWTGNWPGDAAGRTSMAKVQQETSSLLYY</sequence>
<dbReference type="EMBL" id="AP028922">
    <property type="protein sequence ID" value="BET02210.1"/>
    <property type="molecule type" value="Genomic_DNA"/>
</dbReference>
<evidence type="ECO:0000256" key="1">
    <source>
        <dbReference type="SAM" id="MobiDB-lite"/>
    </source>
</evidence>
<protein>
    <submittedName>
        <fullName evidence="2">Uncharacterized protein</fullName>
    </submittedName>
</protein>
<feature type="region of interest" description="Disordered" evidence="1">
    <location>
        <begin position="1"/>
        <end position="55"/>
    </location>
</feature>
<accession>A0ABN7BEX0</accession>
<gene>
    <name evidence="2" type="ORF">NTJ_15022</name>
</gene>
<reference evidence="2 3" key="1">
    <citation type="submission" date="2023-09" db="EMBL/GenBank/DDBJ databases">
        <title>Nesidiocoris tenuis whole genome shotgun sequence.</title>
        <authorList>
            <person name="Shibata T."/>
            <person name="Shimoda M."/>
            <person name="Kobayashi T."/>
            <person name="Uehara T."/>
        </authorList>
    </citation>
    <scope>NUCLEOTIDE SEQUENCE [LARGE SCALE GENOMIC DNA]</scope>
    <source>
        <strain evidence="2 3">Japan</strain>
    </source>
</reference>